<protein>
    <submittedName>
        <fullName evidence="5">Sulfotransferase family cytosolic 1B member 1</fullName>
    </submittedName>
</protein>
<dbReference type="AlphaFoldDB" id="A0A4Y2GUR3"/>
<feature type="domain" description="Sulfotransferase" evidence="3">
    <location>
        <begin position="50"/>
        <end position="158"/>
    </location>
</feature>
<dbReference type="InterPro" id="IPR027417">
    <property type="entry name" value="P-loop_NTPase"/>
</dbReference>
<dbReference type="EMBL" id="BGPR01100553">
    <property type="protein sequence ID" value="GBM56555.1"/>
    <property type="molecule type" value="Genomic_DNA"/>
</dbReference>
<comment type="similarity">
    <text evidence="1">Belongs to the sulfotransferase 1 family.</text>
</comment>
<accession>A0A4Y2GUR3</accession>
<dbReference type="PANTHER" id="PTHR11783">
    <property type="entry name" value="SULFOTRANSFERASE SULT"/>
    <property type="match status" value="1"/>
</dbReference>
<sequence>MVNDNTNDFRLSEEYFSYKLLFNLSVLSTNLENDFLPTSNRATALKFSTVDCCVSFYHHTKNASAYGFADGEFGDFLELFINGETDFGDYFDTTLSWWERRNDPNVLFITYEELKQDTEKNVLKIASFIGSEYKEKLEKDEKMLQDVIRHSSFDFMKEHLNKLIGEIRRTPKEMIQDNPDIPAGFKAVLLSHQRQKERNDSRSTFIRKGQFSFWM</sequence>
<evidence type="ECO:0000313" key="6">
    <source>
        <dbReference type="Proteomes" id="UP000499080"/>
    </source>
</evidence>
<evidence type="ECO:0000259" key="3">
    <source>
        <dbReference type="Pfam" id="PF00685"/>
    </source>
</evidence>
<evidence type="ECO:0000313" key="4">
    <source>
        <dbReference type="EMBL" id="GBM56530.1"/>
    </source>
</evidence>
<keyword evidence="2 5" id="KW-0808">Transferase</keyword>
<comment type="caution">
    <text evidence="5">The sequence shown here is derived from an EMBL/GenBank/DDBJ whole genome shotgun (WGS) entry which is preliminary data.</text>
</comment>
<reference evidence="5 6" key="1">
    <citation type="journal article" date="2019" name="Sci. Rep.">
        <title>Orb-weaving spider Araneus ventricosus genome elucidates the spidroin gene catalogue.</title>
        <authorList>
            <person name="Kono N."/>
            <person name="Nakamura H."/>
            <person name="Ohtoshi R."/>
            <person name="Moran D.A.P."/>
            <person name="Shinohara A."/>
            <person name="Yoshida Y."/>
            <person name="Fujiwara M."/>
            <person name="Mori M."/>
            <person name="Tomita M."/>
            <person name="Arakawa K."/>
        </authorList>
    </citation>
    <scope>NUCLEOTIDE SEQUENCE [LARGE SCALE GENOMIC DNA]</scope>
</reference>
<name>A0A4Y2GUR3_ARAVE</name>
<dbReference type="EMBL" id="BGPR01100545">
    <property type="protein sequence ID" value="GBM56530.1"/>
    <property type="molecule type" value="Genomic_DNA"/>
</dbReference>
<dbReference type="Gene3D" id="3.40.50.300">
    <property type="entry name" value="P-loop containing nucleotide triphosphate hydrolases"/>
    <property type="match status" value="1"/>
</dbReference>
<dbReference type="OrthoDB" id="6507163at2759"/>
<evidence type="ECO:0000313" key="5">
    <source>
        <dbReference type="EMBL" id="GBM56555.1"/>
    </source>
</evidence>
<keyword evidence="6" id="KW-1185">Reference proteome</keyword>
<evidence type="ECO:0000256" key="2">
    <source>
        <dbReference type="ARBA" id="ARBA00022679"/>
    </source>
</evidence>
<dbReference type="Proteomes" id="UP000499080">
    <property type="component" value="Unassembled WGS sequence"/>
</dbReference>
<proteinExistence type="inferred from homology"/>
<dbReference type="Pfam" id="PF00685">
    <property type="entry name" value="Sulfotransfer_1"/>
    <property type="match status" value="1"/>
</dbReference>
<dbReference type="GO" id="GO:0008146">
    <property type="term" value="F:sulfotransferase activity"/>
    <property type="evidence" value="ECO:0007669"/>
    <property type="project" value="InterPro"/>
</dbReference>
<dbReference type="SUPFAM" id="SSF52540">
    <property type="entry name" value="P-loop containing nucleoside triphosphate hydrolases"/>
    <property type="match status" value="1"/>
</dbReference>
<evidence type="ECO:0000256" key="1">
    <source>
        <dbReference type="ARBA" id="ARBA00005771"/>
    </source>
</evidence>
<dbReference type="InterPro" id="IPR000863">
    <property type="entry name" value="Sulfotransferase_dom"/>
</dbReference>
<organism evidence="5 6">
    <name type="scientific">Araneus ventricosus</name>
    <name type="common">Orbweaver spider</name>
    <name type="synonym">Epeira ventricosa</name>
    <dbReference type="NCBI Taxonomy" id="182803"/>
    <lineage>
        <taxon>Eukaryota</taxon>
        <taxon>Metazoa</taxon>
        <taxon>Ecdysozoa</taxon>
        <taxon>Arthropoda</taxon>
        <taxon>Chelicerata</taxon>
        <taxon>Arachnida</taxon>
        <taxon>Araneae</taxon>
        <taxon>Araneomorphae</taxon>
        <taxon>Entelegynae</taxon>
        <taxon>Araneoidea</taxon>
        <taxon>Araneidae</taxon>
        <taxon>Araneus</taxon>
    </lineage>
</organism>
<feature type="non-terminal residue" evidence="5">
    <location>
        <position position="215"/>
    </location>
</feature>
<gene>
    <name evidence="5" type="primary">Sult1b1_17</name>
    <name evidence="4" type="synonym">Sult1b1_22</name>
    <name evidence="4" type="ORF">AVEN_11822_1</name>
    <name evidence="5" type="ORF">AVEN_142923_1</name>
</gene>